<dbReference type="AlphaFoldDB" id="A0A412C1N6"/>
<dbReference type="EMBL" id="QRTJ01000016">
    <property type="protein sequence ID" value="RGQ67117.1"/>
    <property type="molecule type" value="Genomic_DNA"/>
</dbReference>
<proteinExistence type="predicted"/>
<dbReference type="Proteomes" id="UP000286137">
    <property type="component" value="Unassembled WGS sequence"/>
</dbReference>
<organism evidence="1 2">
    <name type="scientific">Mediterraneibacter gnavus</name>
    <name type="common">Ruminococcus gnavus</name>
    <dbReference type="NCBI Taxonomy" id="33038"/>
    <lineage>
        <taxon>Bacteria</taxon>
        <taxon>Bacillati</taxon>
        <taxon>Bacillota</taxon>
        <taxon>Clostridia</taxon>
        <taxon>Lachnospirales</taxon>
        <taxon>Lachnospiraceae</taxon>
        <taxon>Mediterraneibacter</taxon>
    </lineage>
</organism>
<protein>
    <submittedName>
        <fullName evidence="1">Uncharacterized protein</fullName>
    </submittedName>
</protein>
<evidence type="ECO:0000313" key="2">
    <source>
        <dbReference type="Proteomes" id="UP000286137"/>
    </source>
</evidence>
<dbReference type="RefSeq" id="WP_118013773.1">
    <property type="nucleotide sequence ID" value="NZ_QRTJ01000016.1"/>
</dbReference>
<evidence type="ECO:0000313" key="1">
    <source>
        <dbReference type="EMBL" id="RGQ67117.1"/>
    </source>
</evidence>
<comment type="caution">
    <text evidence="1">The sequence shown here is derived from an EMBL/GenBank/DDBJ whole genome shotgun (WGS) entry which is preliminary data.</text>
</comment>
<reference evidence="1 2" key="1">
    <citation type="submission" date="2018-08" db="EMBL/GenBank/DDBJ databases">
        <title>A genome reference for cultivated species of the human gut microbiota.</title>
        <authorList>
            <person name="Zou Y."/>
            <person name="Xue W."/>
            <person name="Luo G."/>
        </authorList>
    </citation>
    <scope>NUCLEOTIDE SEQUENCE [LARGE SCALE GENOMIC DNA]</scope>
    <source>
        <strain evidence="1 2">AF27-4BH</strain>
    </source>
</reference>
<name>A0A412C1N6_MEDGN</name>
<accession>A0A412C1N6</accession>
<sequence length="365" mass="42819">MHFLSLVTMEIPEIIENENTNKEIEVQMEKSKEVQNHILRELMLGKLRSLKSTFSREVTSYINDIMDPYSETPTNQHYLEFIDHTEELEYDYEKGTTDCIRLPNGTLVTENHPSFFKKYVLHQGKVFQRDAGPLHHIKRTKRAKKMRAMLCYPNKKLYPDFQAFADDGWVPFNEEVQKYGYFCNPNAMWDWYSIGGRWADMLLVKNTCKDYVLGEASWTIADKIPPAPDGYMWVSAARKKDIAWKRMHDWEIHTAKEHYQKLKHIFETGICEEDFYGILDDTGISVYGEYVYQKGQSLSSYLKKHTISPKVKYPLPLHDIIDASMWRSRDDISIGKESSDWSEEIDEYIDALSEDTVLACVDYHI</sequence>
<gene>
    <name evidence="1" type="ORF">DWY88_09455</name>
</gene>